<dbReference type="AlphaFoldDB" id="A0A8S1RMQ8"/>
<dbReference type="EMBL" id="CAJJDN010000193">
    <property type="protein sequence ID" value="CAD8128663.1"/>
    <property type="molecule type" value="Genomic_DNA"/>
</dbReference>
<gene>
    <name evidence="2" type="ORF">PSON_ATCC_30995.1.T1930017</name>
</gene>
<dbReference type="Proteomes" id="UP000692954">
    <property type="component" value="Unassembled WGS sequence"/>
</dbReference>
<protein>
    <submittedName>
        <fullName evidence="2">Uncharacterized protein</fullName>
    </submittedName>
</protein>
<evidence type="ECO:0000256" key="1">
    <source>
        <dbReference type="SAM" id="Phobius"/>
    </source>
</evidence>
<keyword evidence="3" id="KW-1185">Reference proteome</keyword>
<evidence type="ECO:0000313" key="2">
    <source>
        <dbReference type="EMBL" id="CAD8128663.1"/>
    </source>
</evidence>
<feature type="transmembrane region" description="Helical" evidence="1">
    <location>
        <begin position="189"/>
        <end position="206"/>
    </location>
</feature>
<keyword evidence="1" id="KW-1133">Transmembrane helix</keyword>
<comment type="caution">
    <text evidence="2">The sequence shown here is derived from an EMBL/GenBank/DDBJ whole genome shotgun (WGS) entry which is preliminary data.</text>
</comment>
<sequence length="264" mass="31547">MIKKTLLLRRPWTQQEREIIKQRKKSLSNQTKESFKGIFESIPSRNLIQFKSYHSQAFNQKQEQSQIYHLTDFRIAKIWKPQNRHETSGTQGYMAPEVICRQNLMEFLQISLLQELFCMNLGKRPYNPSWKCILCSQYLVCMLIDSNCQQVITLPAQGTIRSFIFTFSLLFCLLNCFTFFAQIDNLALRFYRAGILGLSLLIYFLNDKWLEEQLILIVPLRIDRDNLRHSLSLNITQYILYYKQFRYLLMNILHLCIKQNKQYN</sequence>
<organism evidence="2 3">
    <name type="scientific">Paramecium sonneborni</name>
    <dbReference type="NCBI Taxonomy" id="65129"/>
    <lineage>
        <taxon>Eukaryota</taxon>
        <taxon>Sar</taxon>
        <taxon>Alveolata</taxon>
        <taxon>Ciliophora</taxon>
        <taxon>Intramacronucleata</taxon>
        <taxon>Oligohymenophorea</taxon>
        <taxon>Peniculida</taxon>
        <taxon>Parameciidae</taxon>
        <taxon>Paramecium</taxon>
    </lineage>
</organism>
<feature type="transmembrane region" description="Helical" evidence="1">
    <location>
        <begin position="163"/>
        <end position="183"/>
    </location>
</feature>
<keyword evidence="1" id="KW-0472">Membrane</keyword>
<name>A0A8S1RMQ8_9CILI</name>
<proteinExistence type="predicted"/>
<accession>A0A8S1RMQ8</accession>
<evidence type="ECO:0000313" key="3">
    <source>
        <dbReference type="Proteomes" id="UP000692954"/>
    </source>
</evidence>
<keyword evidence="1" id="KW-0812">Transmembrane</keyword>
<reference evidence="2" key="1">
    <citation type="submission" date="2021-01" db="EMBL/GenBank/DDBJ databases">
        <authorList>
            <consortium name="Genoscope - CEA"/>
            <person name="William W."/>
        </authorList>
    </citation>
    <scope>NUCLEOTIDE SEQUENCE</scope>
</reference>